<dbReference type="SUPFAM" id="SSF46626">
    <property type="entry name" value="Cytochrome c"/>
    <property type="match status" value="1"/>
</dbReference>
<feature type="chain" id="PRO_5025599734" evidence="6">
    <location>
        <begin position="22"/>
        <end position="204"/>
    </location>
</feature>
<evidence type="ECO:0000256" key="3">
    <source>
        <dbReference type="ARBA" id="ARBA00023004"/>
    </source>
</evidence>
<keyword evidence="6" id="KW-0732">Signal</keyword>
<dbReference type="PROSITE" id="PS51007">
    <property type="entry name" value="CYTC"/>
    <property type="match status" value="1"/>
</dbReference>
<feature type="region of interest" description="Disordered" evidence="5">
    <location>
        <begin position="173"/>
        <end position="204"/>
    </location>
</feature>
<evidence type="ECO:0000256" key="6">
    <source>
        <dbReference type="SAM" id="SignalP"/>
    </source>
</evidence>
<accession>A0A6C0U381</accession>
<feature type="domain" description="Cytochrome c" evidence="7">
    <location>
        <begin position="57"/>
        <end position="153"/>
    </location>
</feature>
<evidence type="ECO:0000313" key="8">
    <source>
        <dbReference type="EMBL" id="QIB65899.1"/>
    </source>
</evidence>
<dbReference type="InterPro" id="IPR036909">
    <property type="entry name" value="Cyt_c-like_dom_sf"/>
</dbReference>
<evidence type="ECO:0000256" key="1">
    <source>
        <dbReference type="ARBA" id="ARBA00022617"/>
    </source>
</evidence>
<feature type="signal peptide" evidence="6">
    <location>
        <begin position="1"/>
        <end position="21"/>
    </location>
</feature>
<evidence type="ECO:0000256" key="2">
    <source>
        <dbReference type="ARBA" id="ARBA00022723"/>
    </source>
</evidence>
<dbReference type="Proteomes" id="UP000477680">
    <property type="component" value="Chromosome"/>
</dbReference>
<evidence type="ECO:0000256" key="5">
    <source>
        <dbReference type="SAM" id="MobiDB-lite"/>
    </source>
</evidence>
<dbReference type="GO" id="GO:0046872">
    <property type="term" value="F:metal ion binding"/>
    <property type="evidence" value="ECO:0007669"/>
    <property type="project" value="UniProtKB-KW"/>
</dbReference>
<evidence type="ECO:0000256" key="4">
    <source>
        <dbReference type="PROSITE-ProRule" id="PRU00433"/>
    </source>
</evidence>
<keyword evidence="9" id="KW-1185">Reference proteome</keyword>
<feature type="compositionally biased region" description="Basic and acidic residues" evidence="5">
    <location>
        <begin position="184"/>
        <end position="204"/>
    </location>
</feature>
<dbReference type="KEGG" id="kim:G3T16_11190"/>
<gene>
    <name evidence="8" type="ORF">G3T16_11190</name>
</gene>
<dbReference type="AlphaFoldDB" id="A0A6C0U381"/>
<dbReference type="InterPro" id="IPR009056">
    <property type="entry name" value="Cyt_c-like_dom"/>
</dbReference>
<proteinExistence type="predicted"/>
<keyword evidence="3 4" id="KW-0408">Iron</keyword>
<organism evidence="8 9">
    <name type="scientific">Kineobactrum salinum</name>
    <dbReference type="NCBI Taxonomy" id="2708301"/>
    <lineage>
        <taxon>Bacteria</taxon>
        <taxon>Pseudomonadati</taxon>
        <taxon>Pseudomonadota</taxon>
        <taxon>Gammaproteobacteria</taxon>
        <taxon>Cellvibrionales</taxon>
        <taxon>Halieaceae</taxon>
        <taxon>Kineobactrum</taxon>
    </lineage>
</organism>
<evidence type="ECO:0000259" key="7">
    <source>
        <dbReference type="PROSITE" id="PS51007"/>
    </source>
</evidence>
<dbReference type="Gene3D" id="1.10.760.10">
    <property type="entry name" value="Cytochrome c-like domain"/>
    <property type="match status" value="1"/>
</dbReference>
<reference evidence="8 9" key="1">
    <citation type="submission" date="2020-02" db="EMBL/GenBank/DDBJ databases">
        <title>Genome sequencing for Kineobactrum sp. M2.</title>
        <authorList>
            <person name="Park S.-J."/>
        </authorList>
    </citation>
    <scope>NUCLEOTIDE SEQUENCE [LARGE SCALE GENOMIC DNA]</scope>
    <source>
        <strain evidence="8 9">M2</strain>
    </source>
</reference>
<dbReference type="GO" id="GO:0009055">
    <property type="term" value="F:electron transfer activity"/>
    <property type="evidence" value="ECO:0007669"/>
    <property type="project" value="InterPro"/>
</dbReference>
<name>A0A6C0U381_9GAMM</name>
<sequence length="204" mass="22452">MRYFNLFVLVMTLSGGLPALAEDRPYSRLGATPTPEKIKAWDTAIGPKGEELPSGSGTAKEGAPIFAAQCAMCHRVGSALVAYEDTLYMRMTSALVGGRELLAGPNPIVTVGNFWPYATALWDYINRAMPQFAPGSLNPDEVYALSAWILFKNGIIEEDEVMDAQSLPKVRMPNRDGFVPGSPDWKKYNECNPRDPECSDRLME</sequence>
<keyword evidence="1 4" id="KW-0349">Heme</keyword>
<protein>
    <submittedName>
        <fullName evidence="8">Cytochrome c</fullName>
    </submittedName>
</protein>
<dbReference type="GO" id="GO:0020037">
    <property type="term" value="F:heme binding"/>
    <property type="evidence" value="ECO:0007669"/>
    <property type="project" value="InterPro"/>
</dbReference>
<dbReference type="Pfam" id="PF13442">
    <property type="entry name" value="Cytochrome_CBB3"/>
    <property type="match status" value="1"/>
</dbReference>
<keyword evidence="2 4" id="KW-0479">Metal-binding</keyword>
<dbReference type="EMBL" id="CP048711">
    <property type="protein sequence ID" value="QIB65899.1"/>
    <property type="molecule type" value="Genomic_DNA"/>
</dbReference>
<evidence type="ECO:0000313" key="9">
    <source>
        <dbReference type="Proteomes" id="UP000477680"/>
    </source>
</evidence>